<sequence length="507" mass="58300">MEDLNDFGDRLFIHSDEEEEEFRSCMAEEDDLRDPEESVEDGSKEDLDENAWKIFFKGLSIRDSAAQLSGIGVVMERSKTSSVHRVKKKLEFYVEENIAELLALLDALMEALRTEVRRVYAFTDSEIIYDQIARGEKLENKLIAAFRERILEHASKLEFFILKLASSSELKEPLQLAQEAMGLSLEGDGSIKNCTICCEEKKSSQMIRMKCSHSFCSNCMIKYVDGKIQAFQLPIQCPVMRCKFCISAPECKSFLPAACFESLERAFMEADIPDSGNIYCPYPDCSALLNTHQCLSTRASSSSQSESTCVQCTECLRLICIDCVVPWHALMSCEEYQNLPVEERDAEDITLHRLAQNQRWRQCQQCRRMIELTQGCYHMTCWCGHEFCYACGAEYRDGQQTCQCAFWDNDNFETLDVPSPPEQDPEPWRWDSFNSLSDDRYSEQERSQLALIQRFLAGGFSLSDHPSQSPPRCSDSYVDTIKDLHQLPWLERFVSVISDNYYDDYVQ</sequence>
<dbReference type="Pfam" id="PF00097">
    <property type="entry name" value="zf-C3HC4"/>
    <property type="match status" value="1"/>
</dbReference>
<comment type="cofactor">
    <cofactor evidence="2">
        <name>Zn(2+)</name>
        <dbReference type="ChEBI" id="CHEBI:29105"/>
    </cofactor>
</comment>
<evidence type="ECO:0000313" key="17">
    <source>
        <dbReference type="Proteomes" id="UP000283530"/>
    </source>
</evidence>
<dbReference type="CDD" id="cd22582">
    <property type="entry name" value="BRcat_RBR_unk"/>
    <property type="match status" value="1"/>
</dbReference>
<keyword evidence="10" id="KW-0833">Ubl conjugation pathway</keyword>
<dbReference type="InterPro" id="IPR002156">
    <property type="entry name" value="RNaseH_domain"/>
</dbReference>
<evidence type="ECO:0000259" key="14">
    <source>
        <dbReference type="PROSITE" id="PS50089"/>
    </source>
</evidence>
<keyword evidence="8" id="KW-0677">Repeat</keyword>
<reference evidence="16 17" key="1">
    <citation type="journal article" date="2019" name="Nat. Plants">
        <title>Stout camphor tree genome fills gaps in understanding of flowering plant genome evolution.</title>
        <authorList>
            <person name="Chaw S.M."/>
            <person name="Liu Y.C."/>
            <person name="Wu Y.W."/>
            <person name="Wang H.Y."/>
            <person name="Lin C.I."/>
            <person name="Wu C.S."/>
            <person name="Ke H.M."/>
            <person name="Chang L.Y."/>
            <person name="Hsu C.Y."/>
            <person name="Yang H.T."/>
            <person name="Sudianto E."/>
            <person name="Hsu M.H."/>
            <person name="Wu K.P."/>
            <person name="Wang L.N."/>
            <person name="Leebens-Mack J.H."/>
            <person name="Tsai I.J."/>
        </authorList>
    </citation>
    <scope>NUCLEOTIDE SEQUENCE [LARGE SCALE GENOMIC DNA]</scope>
    <source>
        <strain evidence="17">cv. Chaw 1501</strain>
        <tissue evidence="16">Young leaves</tissue>
    </source>
</reference>
<dbReference type="GO" id="GO:0003676">
    <property type="term" value="F:nucleic acid binding"/>
    <property type="evidence" value="ECO:0007669"/>
    <property type="project" value="InterPro"/>
</dbReference>
<dbReference type="PROSITE" id="PS00518">
    <property type="entry name" value="ZF_RING_1"/>
    <property type="match status" value="1"/>
</dbReference>
<dbReference type="Gene3D" id="1.20.120.1750">
    <property type="match status" value="1"/>
</dbReference>
<keyword evidence="6" id="KW-0808">Transferase</keyword>
<dbReference type="Proteomes" id="UP000283530">
    <property type="component" value="Unassembled WGS sequence"/>
</dbReference>
<dbReference type="InterPro" id="IPR013083">
    <property type="entry name" value="Znf_RING/FYVE/PHD"/>
</dbReference>
<dbReference type="AlphaFoldDB" id="A0A443PCU1"/>
<evidence type="ECO:0000256" key="6">
    <source>
        <dbReference type="ARBA" id="ARBA00022679"/>
    </source>
</evidence>
<evidence type="ECO:0000256" key="4">
    <source>
        <dbReference type="ARBA" id="ARBA00005884"/>
    </source>
</evidence>
<dbReference type="Gene3D" id="3.30.40.10">
    <property type="entry name" value="Zinc/RING finger domain, C3HC4 (zinc finger)"/>
    <property type="match status" value="1"/>
</dbReference>
<dbReference type="GO" id="GO:0008270">
    <property type="term" value="F:zinc ion binding"/>
    <property type="evidence" value="ECO:0007669"/>
    <property type="project" value="UniProtKB-KW"/>
</dbReference>
<dbReference type="InterPro" id="IPR001841">
    <property type="entry name" value="Znf_RING"/>
</dbReference>
<proteinExistence type="inferred from homology"/>
<evidence type="ECO:0000256" key="5">
    <source>
        <dbReference type="ARBA" id="ARBA00012251"/>
    </source>
</evidence>
<accession>A0A443PCU1</accession>
<evidence type="ECO:0000256" key="8">
    <source>
        <dbReference type="ARBA" id="ARBA00022737"/>
    </source>
</evidence>
<comment type="catalytic activity">
    <reaction evidence="1">
        <text>[E2 ubiquitin-conjugating enzyme]-S-ubiquitinyl-L-cysteine + [acceptor protein]-L-lysine = [E2 ubiquitin-conjugating enzyme]-L-cysteine + [acceptor protein]-N(6)-ubiquitinyl-L-lysine.</text>
        <dbReference type="EC" id="2.3.2.31"/>
    </reaction>
</comment>
<dbReference type="PROSITE" id="PS51873">
    <property type="entry name" value="TRIAD"/>
    <property type="match status" value="1"/>
</dbReference>
<keyword evidence="17" id="KW-1185">Reference proteome</keyword>
<dbReference type="PROSITE" id="PS50089">
    <property type="entry name" value="ZF_RING_2"/>
    <property type="match status" value="1"/>
</dbReference>
<dbReference type="GO" id="GO:0016567">
    <property type="term" value="P:protein ubiquitination"/>
    <property type="evidence" value="ECO:0007669"/>
    <property type="project" value="InterPro"/>
</dbReference>
<dbReference type="FunFam" id="1.20.120.1750:FF:000019">
    <property type="entry name" value="RBR-type E3 ubiquitin transferase"/>
    <property type="match status" value="1"/>
</dbReference>
<feature type="domain" description="RING-type" evidence="15">
    <location>
        <begin position="190"/>
        <end position="408"/>
    </location>
</feature>
<evidence type="ECO:0000259" key="15">
    <source>
        <dbReference type="PROSITE" id="PS51873"/>
    </source>
</evidence>
<dbReference type="InterPro" id="IPR012337">
    <property type="entry name" value="RNaseH-like_sf"/>
</dbReference>
<name>A0A443PCU1_9MAGN</name>
<evidence type="ECO:0000256" key="11">
    <source>
        <dbReference type="ARBA" id="ARBA00022833"/>
    </source>
</evidence>
<evidence type="ECO:0000256" key="9">
    <source>
        <dbReference type="ARBA" id="ARBA00022771"/>
    </source>
</evidence>
<keyword evidence="9 12" id="KW-0863">Zinc-finger</keyword>
<dbReference type="SMART" id="SM00184">
    <property type="entry name" value="RING"/>
    <property type="match status" value="2"/>
</dbReference>
<feature type="compositionally biased region" description="Acidic residues" evidence="13">
    <location>
        <begin position="23"/>
        <end position="40"/>
    </location>
</feature>
<keyword evidence="7" id="KW-0479">Metal-binding</keyword>
<gene>
    <name evidence="16" type="ORF">CKAN_01760700</name>
</gene>
<dbReference type="GO" id="GO:0004523">
    <property type="term" value="F:RNA-DNA hybrid ribonuclease activity"/>
    <property type="evidence" value="ECO:0007669"/>
    <property type="project" value="InterPro"/>
</dbReference>
<dbReference type="EC" id="2.3.2.31" evidence="5"/>
<dbReference type="InterPro" id="IPR044066">
    <property type="entry name" value="TRIAD_supradom"/>
</dbReference>
<comment type="similarity">
    <text evidence="4">Belongs to the RBR family. Ariadne subfamily.</text>
</comment>
<dbReference type="CDD" id="cd22584">
    <property type="entry name" value="Rcat_RBR_unk"/>
    <property type="match status" value="1"/>
</dbReference>
<dbReference type="Pfam" id="PF13456">
    <property type="entry name" value="RVT_3"/>
    <property type="match status" value="1"/>
</dbReference>
<dbReference type="InterPro" id="IPR017907">
    <property type="entry name" value="Znf_RING_CS"/>
</dbReference>
<dbReference type="InterPro" id="IPR031127">
    <property type="entry name" value="E3_UB_ligase_RBR"/>
</dbReference>
<dbReference type="SUPFAM" id="SSF57850">
    <property type="entry name" value="RING/U-box"/>
    <property type="match status" value="2"/>
</dbReference>
<dbReference type="InterPro" id="IPR002867">
    <property type="entry name" value="IBR_dom"/>
</dbReference>
<feature type="region of interest" description="Disordered" evidence="13">
    <location>
        <begin position="23"/>
        <end position="44"/>
    </location>
</feature>
<dbReference type="PANTHER" id="PTHR11685">
    <property type="entry name" value="RBR FAMILY RING FINGER AND IBR DOMAIN-CONTAINING"/>
    <property type="match status" value="1"/>
</dbReference>
<dbReference type="Pfam" id="PF01485">
    <property type="entry name" value="IBR"/>
    <property type="match status" value="2"/>
</dbReference>
<evidence type="ECO:0000256" key="7">
    <source>
        <dbReference type="ARBA" id="ARBA00022723"/>
    </source>
</evidence>
<evidence type="ECO:0000256" key="13">
    <source>
        <dbReference type="SAM" id="MobiDB-lite"/>
    </source>
</evidence>
<dbReference type="InterPro" id="IPR036397">
    <property type="entry name" value="RNaseH_sf"/>
</dbReference>
<evidence type="ECO:0000256" key="12">
    <source>
        <dbReference type="PROSITE-ProRule" id="PRU00175"/>
    </source>
</evidence>
<feature type="domain" description="RING-type" evidence="14">
    <location>
        <begin position="194"/>
        <end position="241"/>
    </location>
</feature>
<dbReference type="SMART" id="SM00647">
    <property type="entry name" value="IBR"/>
    <property type="match status" value="2"/>
</dbReference>
<dbReference type="FunFam" id="3.30.420.10:FF:000076">
    <property type="entry name" value="RBR-type E3 ubiquitin transferase"/>
    <property type="match status" value="1"/>
</dbReference>
<keyword evidence="11" id="KW-0862">Zinc</keyword>
<dbReference type="OrthoDB" id="10009520at2759"/>
<comment type="function">
    <text evidence="3">Might act as an E3 ubiquitin-protein ligase, or as part of E3 complex, which accepts ubiquitin from specific E2 ubiquitin-conjugating enzymes and then transfers it to substrates.</text>
</comment>
<dbReference type="InterPro" id="IPR018957">
    <property type="entry name" value="Znf_C3HC4_RING-type"/>
</dbReference>
<dbReference type="Gene3D" id="3.30.420.10">
    <property type="entry name" value="Ribonuclease H-like superfamily/Ribonuclease H"/>
    <property type="match status" value="1"/>
</dbReference>
<dbReference type="EMBL" id="QPKB01000007">
    <property type="protein sequence ID" value="RWR88583.1"/>
    <property type="molecule type" value="Genomic_DNA"/>
</dbReference>
<dbReference type="GO" id="GO:0061630">
    <property type="term" value="F:ubiquitin protein ligase activity"/>
    <property type="evidence" value="ECO:0007669"/>
    <property type="project" value="UniProtKB-EC"/>
</dbReference>
<dbReference type="FunFam" id="3.30.40.10:FF:000230">
    <property type="entry name" value="RBR-type E3 ubiquitin transferase"/>
    <property type="match status" value="1"/>
</dbReference>
<organism evidence="16 17">
    <name type="scientific">Cinnamomum micranthum f. kanehirae</name>
    <dbReference type="NCBI Taxonomy" id="337451"/>
    <lineage>
        <taxon>Eukaryota</taxon>
        <taxon>Viridiplantae</taxon>
        <taxon>Streptophyta</taxon>
        <taxon>Embryophyta</taxon>
        <taxon>Tracheophyta</taxon>
        <taxon>Spermatophyta</taxon>
        <taxon>Magnoliopsida</taxon>
        <taxon>Magnoliidae</taxon>
        <taxon>Laurales</taxon>
        <taxon>Lauraceae</taxon>
        <taxon>Cinnamomum</taxon>
    </lineage>
</organism>
<dbReference type="STRING" id="337451.A0A443PCU1"/>
<comment type="caution">
    <text evidence="16">The sequence shown here is derived from an EMBL/GenBank/DDBJ whole genome shotgun (WGS) entry which is preliminary data.</text>
</comment>
<evidence type="ECO:0000256" key="1">
    <source>
        <dbReference type="ARBA" id="ARBA00001798"/>
    </source>
</evidence>
<evidence type="ECO:0000313" key="16">
    <source>
        <dbReference type="EMBL" id="RWR88583.1"/>
    </source>
</evidence>
<evidence type="ECO:0000256" key="10">
    <source>
        <dbReference type="ARBA" id="ARBA00022786"/>
    </source>
</evidence>
<evidence type="ECO:0000256" key="3">
    <source>
        <dbReference type="ARBA" id="ARBA00003976"/>
    </source>
</evidence>
<evidence type="ECO:0000256" key="2">
    <source>
        <dbReference type="ARBA" id="ARBA00001947"/>
    </source>
</evidence>
<protein>
    <recommendedName>
        <fullName evidence="5">RBR-type E3 ubiquitin transferase</fullName>
        <ecNumber evidence="5">2.3.2.31</ecNumber>
    </recommendedName>
</protein>
<dbReference type="SUPFAM" id="SSF53098">
    <property type="entry name" value="Ribonuclease H-like"/>
    <property type="match status" value="1"/>
</dbReference>